<evidence type="ECO:0000313" key="4">
    <source>
        <dbReference type="Proteomes" id="UP000003704"/>
    </source>
</evidence>
<dbReference type="InterPro" id="IPR001296">
    <property type="entry name" value="Glyco_trans_1"/>
</dbReference>
<organism evidence="3 4">
    <name type="scientific">Hydrocarboniphaga effusa AP103</name>
    <dbReference type="NCBI Taxonomy" id="1172194"/>
    <lineage>
        <taxon>Bacteria</taxon>
        <taxon>Pseudomonadati</taxon>
        <taxon>Pseudomonadota</taxon>
        <taxon>Gammaproteobacteria</taxon>
        <taxon>Nevskiales</taxon>
        <taxon>Nevskiaceae</taxon>
        <taxon>Hydrocarboniphaga</taxon>
    </lineage>
</organism>
<evidence type="ECO:0000313" key="3">
    <source>
        <dbReference type="EMBL" id="EIT69423.1"/>
    </source>
</evidence>
<dbReference type="STRING" id="1172194.WQQ_30050"/>
<protein>
    <recommendedName>
        <fullName evidence="5">Glycosyltransferase subfamily 4-like N-terminal domain-containing protein</fullName>
    </recommendedName>
</protein>
<feature type="domain" description="Glycosyltransferase subfamily 4-like N-terminal" evidence="2">
    <location>
        <begin position="8"/>
        <end position="167"/>
    </location>
</feature>
<reference evidence="3 4" key="1">
    <citation type="journal article" date="2012" name="J. Bacteriol.">
        <title>Genome Sequence of n-Alkane-Degrading Hydrocarboniphaga effusa Strain AP103T (ATCC BAA-332T).</title>
        <authorList>
            <person name="Chang H.K."/>
            <person name="Zylstra G.J."/>
            <person name="Chae J.C."/>
        </authorList>
    </citation>
    <scope>NUCLEOTIDE SEQUENCE [LARGE SCALE GENOMIC DNA]</scope>
    <source>
        <strain evidence="3 4">AP103</strain>
    </source>
</reference>
<feature type="domain" description="Glycosyl transferase family 1" evidence="1">
    <location>
        <begin position="180"/>
        <end position="344"/>
    </location>
</feature>
<comment type="caution">
    <text evidence="3">The sequence shown here is derived from an EMBL/GenBank/DDBJ whole genome shotgun (WGS) entry which is preliminary data.</text>
</comment>
<dbReference type="Pfam" id="PF00534">
    <property type="entry name" value="Glycos_transf_1"/>
    <property type="match status" value="1"/>
</dbReference>
<dbReference type="GO" id="GO:0016758">
    <property type="term" value="F:hexosyltransferase activity"/>
    <property type="evidence" value="ECO:0007669"/>
    <property type="project" value="TreeGrafter"/>
</dbReference>
<evidence type="ECO:0000259" key="2">
    <source>
        <dbReference type="Pfam" id="PF13439"/>
    </source>
</evidence>
<dbReference type="Proteomes" id="UP000003704">
    <property type="component" value="Unassembled WGS sequence"/>
</dbReference>
<dbReference type="InterPro" id="IPR050194">
    <property type="entry name" value="Glycosyltransferase_grp1"/>
</dbReference>
<dbReference type="PANTHER" id="PTHR45947:SF3">
    <property type="entry name" value="SULFOQUINOVOSYL TRANSFERASE SQD2"/>
    <property type="match status" value="1"/>
</dbReference>
<evidence type="ECO:0008006" key="5">
    <source>
        <dbReference type="Google" id="ProtNLM"/>
    </source>
</evidence>
<dbReference type="CDD" id="cd03801">
    <property type="entry name" value="GT4_PimA-like"/>
    <property type="match status" value="1"/>
</dbReference>
<accession>I8T6R2</accession>
<dbReference type="Pfam" id="PF13439">
    <property type="entry name" value="Glyco_transf_4"/>
    <property type="match status" value="1"/>
</dbReference>
<dbReference type="SUPFAM" id="SSF53756">
    <property type="entry name" value="UDP-Glycosyltransferase/glycogen phosphorylase"/>
    <property type="match status" value="1"/>
</dbReference>
<gene>
    <name evidence="3" type="ORF">WQQ_30050</name>
</gene>
<dbReference type="PANTHER" id="PTHR45947">
    <property type="entry name" value="SULFOQUINOVOSYL TRANSFERASE SQD2"/>
    <property type="match status" value="1"/>
</dbReference>
<dbReference type="InterPro" id="IPR028098">
    <property type="entry name" value="Glyco_trans_4-like_N"/>
</dbReference>
<evidence type="ECO:0000259" key="1">
    <source>
        <dbReference type="Pfam" id="PF00534"/>
    </source>
</evidence>
<keyword evidence="4" id="KW-1185">Reference proteome</keyword>
<proteinExistence type="predicted"/>
<sequence>MLTSRADMGGAPEHMHQLLKSLGERYEFHVACPQQEPYWSRFRIAVGRERMLCIPSRSIDPVTLFGLHRYIKERNIQIVHSHGYGAGLLARLLCGLRDVPTVHTHHGVHFLWQRNAVSAVKRLVERGLARRASATIFVSNDELQAVRAAGLSPHGALVIPNGIDLGRLKMRSHESPAAPRRLRIVNANQFNECKNAFGLLDIFDALRAHYGAEAAQRMPQLDVYGDGPDRARFEQRIAELDLAHCVKACGIVPKLFERMPDYDLLLSCSHWEGLPIAVLEAMGSGLPAVLSRVPGHQELLRQGFDTQDSDMGFDIGDAKQAAQRLARLIDDAPLRERIGTQARQLVHQHYGQRSMLDSVDACYTRLIERRSDVPAASAIA</sequence>
<name>I8T6R2_9GAMM</name>
<dbReference type="Gene3D" id="3.40.50.2000">
    <property type="entry name" value="Glycogen Phosphorylase B"/>
    <property type="match status" value="2"/>
</dbReference>
<dbReference type="AlphaFoldDB" id="I8T6R2"/>
<dbReference type="EMBL" id="AKGD01000002">
    <property type="protein sequence ID" value="EIT69423.1"/>
    <property type="molecule type" value="Genomic_DNA"/>
</dbReference>